<dbReference type="Pfam" id="PF18787">
    <property type="entry name" value="CRM1_repeat_3"/>
    <property type="match status" value="1"/>
</dbReference>
<dbReference type="GO" id="GO:0009860">
    <property type="term" value="P:pollen tube growth"/>
    <property type="evidence" value="ECO:0007669"/>
    <property type="project" value="UniProtKB-ARBA"/>
</dbReference>
<dbReference type="InterPro" id="IPR041123">
    <property type="entry name" value="CRM1_repeat"/>
</dbReference>
<name>A0A0D2S672_GOSRA</name>
<dbReference type="GO" id="GO:0005049">
    <property type="term" value="F:nuclear export signal receptor activity"/>
    <property type="evidence" value="ECO:0007669"/>
    <property type="project" value="InterPro"/>
</dbReference>
<dbReference type="Proteomes" id="UP000032304">
    <property type="component" value="Chromosome 4"/>
</dbReference>
<dbReference type="SUPFAM" id="SSF48371">
    <property type="entry name" value="ARM repeat"/>
    <property type="match status" value="1"/>
</dbReference>
<dbReference type="InterPro" id="IPR014877">
    <property type="entry name" value="XPO1_C_dom"/>
</dbReference>
<evidence type="ECO:0000256" key="3">
    <source>
        <dbReference type="ARBA" id="ARBA00009466"/>
    </source>
</evidence>
<dbReference type="SMART" id="SM00913">
    <property type="entry name" value="IBN_N"/>
    <property type="match status" value="1"/>
</dbReference>
<proteinExistence type="inferred from homology"/>
<evidence type="ECO:0000256" key="5">
    <source>
        <dbReference type="ARBA" id="ARBA00022816"/>
    </source>
</evidence>
<evidence type="ECO:0000259" key="10">
    <source>
        <dbReference type="PROSITE" id="PS50166"/>
    </source>
</evidence>
<keyword evidence="9" id="KW-0539">Nucleus</keyword>
<dbReference type="GO" id="GO:0031267">
    <property type="term" value="F:small GTPase binding"/>
    <property type="evidence" value="ECO:0007669"/>
    <property type="project" value="InterPro"/>
</dbReference>
<evidence type="ECO:0000313" key="12">
    <source>
        <dbReference type="Proteomes" id="UP000032304"/>
    </source>
</evidence>
<dbReference type="Gene3D" id="1.25.10.10">
    <property type="entry name" value="Leucine-rich Repeat Variant"/>
    <property type="match status" value="1"/>
</dbReference>
<dbReference type="GO" id="GO:0005643">
    <property type="term" value="C:nuclear pore"/>
    <property type="evidence" value="ECO:0007669"/>
    <property type="project" value="UniProtKB-SubCell"/>
</dbReference>
<dbReference type="InterPro" id="IPR045065">
    <property type="entry name" value="XPO1/5"/>
</dbReference>
<evidence type="ECO:0000256" key="8">
    <source>
        <dbReference type="ARBA" id="ARBA00023132"/>
    </source>
</evidence>
<comment type="similarity">
    <text evidence="3">Belongs to the exportin family.</text>
</comment>
<dbReference type="GO" id="GO:0051028">
    <property type="term" value="P:mRNA transport"/>
    <property type="evidence" value="ECO:0007669"/>
    <property type="project" value="UniProtKB-KW"/>
</dbReference>
<keyword evidence="8" id="KW-0906">Nuclear pore complex</keyword>
<dbReference type="eggNOG" id="KOG2020">
    <property type="taxonomic scope" value="Eukaryota"/>
</dbReference>
<evidence type="ECO:0000256" key="6">
    <source>
        <dbReference type="ARBA" id="ARBA00022927"/>
    </source>
</evidence>
<dbReference type="InterPro" id="IPR040485">
    <property type="entry name" value="XPO1_repeat_3"/>
</dbReference>
<dbReference type="PROSITE" id="PS50166">
    <property type="entry name" value="IMPORTIN_B_NT"/>
    <property type="match status" value="1"/>
</dbReference>
<keyword evidence="7" id="KW-0811">Translocation</keyword>
<dbReference type="Gramene" id="KJB26770">
    <property type="protein sequence ID" value="KJB26770"/>
    <property type="gene ID" value="B456_004G258800"/>
</dbReference>
<dbReference type="GO" id="GO:0009553">
    <property type="term" value="P:embryo sac development"/>
    <property type="evidence" value="ECO:0007669"/>
    <property type="project" value="UniProtKB-ARBA"/>
</dbReference>
<feature type="domain" description="Importin N-terminal" evidence="10">
    <location>
        <begin position="37"/>
        <end position="103"/>
    </location>
</feature>
<organism evidence="11 12">
    <name type="scientific">Gossypium raimondii</name>
    <name type="common">Peruvian cotton</name>
    <name type="synonym">Gossypium klotzschianum subsp. raimondii</name>
    <dbReference type="NCBI Taxonomy" id="29730"/>
    <lineage>
        <taxon>Eukaryota</taxon>
        <taxon>Viridiplantae</taxon>
        <taxon>Streptophyta</taxon>
        <taxon>Embryophyta</taxon>
        <taxon>Tracheophyta</taxon>
        <taxon>Spermatophyta</taxon>
        <taxon>Magnoliopsida</taxon>
        <taxon>eudicotyledons</taxon>
        <taxon>Gunneridae</taxon>
        <taxon>Pentapetalae</taxon>
        <taxon>rosids</taxon>
        <taxon>malvids</taxon>
        <taxon>Malvales</taxon>
        <taxon>Malvaceae</taxon>
        <taxon>Malvoideae</taxon>
        <taxon>Gossypium</taxon>
    </lineage>
</organism>
<dbReference type="GO" id="GO:0006611">
    <property type="term" value="P:protein export from nucleus"/>
    <property type="evidence" value="ECO:0007669"/>
    <property type="project" value="InterPro"/>
</dbReference>
<protein>
    <recommendedName>
        <fullName evidence="10">Importin N-terminal domain-containing protein</fullName>
    </recommendedName>
</protein>
<keyword evidence="5" id="KW-0509">mRNA transport</keyword>
<dbReference type="Pfam" id="PF08767">
    <property type="entry name" value="CRM1_C"/>
    <property type="match status" value="1"/>
</dbReference>
<keyword evidence="4" id="KW-0813">Transport</keyword>
<keyword evidence="6" id="KW-0653">Protein transport</keyword>
<dbReference type="Pfam" id="PF03810">
    <property type="entry name" value="IBN_N"/>
    <property type="match status" value="1"/>
</dbReference>
<dbReference type="GO" id="GO:0009846">
    <property type="term" value="P:pollen germination"/>
    <property type="evidence" value="ECO:0007669"/>
    <property type="project" value="UniProtKB-ARBA"/>
</dbReference>
<dbReference type="STRING" id="29730.A0A0D2S672"/>
<dbReference type="PANTHER" id="PTHR11223:SF2">
    <property type="entry name" value="EXPORTIN-1"/>
    <property type="match status" value="1"/>
</dbReference>
<dbReference type="PANTHER" id="PTHR11223">
    <property type="entry name" value="EXPORTIN 1/5"/>
    <property type="match status" value="1"/>
</dbReference>
<dbReference type="SMART" id="SM01102">
    <property type="entry name" value="CRM1_C"/>
    <property type="match status" value="1"/>
</dbReference>
<dbReference type="Pfam" id="PF18784">
    <property type="entry name" value="CRM1_repeat_2"/>
    <property type="match status" value="1"/>
</dbReference>
<evidence type="ECO:0000256" key="7">
    <source>
        <dbReference type="ARBA" id="ARBA00023010"/>
    </source>
</evidence>
<reference evidence="11 12" key="1">
    <citation type="journal article" date="2012" name="Nature">
        <title>Repeated polyploidization of Gossypium genomes and the evolution of spinnable cotton fibres.</title>
        <authorList>
            <person name="Paterson A.H."/>
            <person name="Wendel J.F."/>
            <person name="Gundlach H."/>
            <person name="Guo H."/>
            <person name="Jenkins J."/>
            <person name="Jin D."/>
            <person name="Llewellyn D."/>
            <person name="Showmaker K.C."/>
            <person name="Shu S."/>
            <person name="Udall J."/>
            <person name="Yoo M.J."/>
            <person name="Byers R."/>
            <person name="Chen W."/>
            <person name="Doron-Faigenboim A."/>
            <person name="Duke M.V."/>
            <person name="Gong L."/>
            <person name="Grimwood J."/>
            <person name="Grover C."/>
            <person name="Grupp K."/>
            <person name="Hu G."/>
            <person name="Lee T.H."/>
            <person name="Li J."/>
            <person name="Lin L."/>
            <person name="Liu T."/>
            <person name="Marler B.S."/>
            <person name="Page J.T."/>
            <person name="Roberts A.W."/>
            <person name="Romanel E."/>
            <person name="Sanders W.S."/>
            <person name="Szadkowski E."/>
            <person name="Tan X."/>
            <person name="Tang H."/>
            <person name="Xu C."/>
            <person name="Wang J."/>
            <person name="Wang Z."/>
            <person name="Zhang D."/>
            <person name="Zhang L."/>
            <person name="Ashrafi H."/>
            <person name="Bedon F."/>
            <person name="Bowers J.E."/>
            <person name="Brubaker C.L."/>
            <person name="Chee P.W."/>
            <person name="Das S."/>
            <person name="Gingle A.R."/>
            <person name="Haigler C.H."/>
            <person name="Harker D."/>
            <person name="Hoffmann L.V."/>
            <person name="Hovav R."/>
            <person name="Jones D.C."/>
            <person name="Lemke C."/>
            <person name="Mansoor S."/>
            <person name="ur Rahman M."/>
            <person name="Rainville L.N."/>
            <person name="Rambani A."/>
            <person name="Reddy U.K."/>
            <person name="Rong J.K."/>
            <person name="Saranga Y."/>
            <person name="Scheffler B.E."/>
            <person name="Scheffler J.A."/>
            <person name="Stelly D.M."/>
            <person name="Triplett B.A."/>
            <person name="Van Deynze A."/>
            <person name="Vaslin M.F."/>
            <person name="Waghmare V.N."/>
            <person name="Walford S.A."/>
            <person name="Wright R.J."/>
            <person name="Zaki E.A."/>
            <person name="Zhang T."/>
            <person name="Dennis E.S."/>
            <person name="Mayer K.F."/>
            <person name="Peterson D.G."/>
            <person name="Rokhsar D.S."/>
            <person name="Wang X."/>
            <person name="Schmutz J."/>
        </authorList>
    </citation>
    <scope>NUCLEOTIDE SEQUENCE [LARGE SCALE GENOMIC DNA]</scope>
</reference>
<dbReference type="InterPro" id="IPR041235">
    <property type="entry name" value="Exp1_repeat_2"/>
</dbReference>
<dbReference type="EMBL" id="CM001743">
    <property type="protein sequence ID" value="KJB26770.1"/>
    <property type="molecule type" value="Genomic_DNA"/>
</dbReference>
<gene>
    <name evidence="11" type="ORF">B456_004G258800</name>
</gene>
<sequence>MAAEKLKDLSQPIDVPLLDATVAAFYGTGSKEERAQADQILRHLQNNPDMWLQVVHILQQTKSLNTKFFALQVLEGVIKYRWNALPAEQRDGMKNYISEVIVQLSSNEASFRAERLYVNKLNIILVQILKHDWPARWRSFIPDLVAAAKTSETICENCMAILKLLSEEVFDFSRGEMTQQKIKELKQSLNSEFQLIHELCLYVLSASQRTELIRATLSTLHAFLSWIPLGYIFESTLLETLLKLFPAPSYQNLTLQCLTEVAALNFGDYYNVQYVKMYNIFMVQLQSILPPTTNIPEAYAQGSSEEQAFIQNLALFFTSFYKFHIRVLETAQDNISMLLMGLEYLINISYVDDTEVFKVCLDYWNSLVLELFDAHHNMDNPAVTANMMGLQVPLLPGMVDGLGAQLLQRRQLYAGTMSKLRMLMICRMAKPEEVLIVEDENGNIVRETMKDNDVLVQYKIMRETLIYLSHLDHEDTEKQMLKKLSKQLSGEDWTWNNLNTLCWAIGSISGSMMEDQENRFLVMVIRDLLNLCEITKGKDNKAVIASNIMYVVGQYPRFLRAHWKFLKTVVNKLFEFMHETHPGVQDMACDTFLKIVQKCKRKFVIVQVGENEPFVSELLSALATTVADLEPHQIHTFYESVGHMIQAESDPLKRDEYLQRLMALPNQKWGEIIGQARQSVDVLKDQDVIRTVLNILQTNTSVASSLGTYFLSQISLIFLDMLNVYRMYSELISSSIAEGGPFASKTSYVKLLRSVKRETLKLIETFLDKAEDQPQIGKQFVPPMMDPVLGDYARNLPDARESEVLSLFATIINKYKAAMIDDVPRIFEAVFQCTLEMITKNFEDYPEHRLKFFSLLRAIATHCFHALIQLSSQVQLKLVMDSIVWAFRHTERNIAETGLNLLLEMLKNFQASEFCNQFYRTYFLTIEQEIFAVLTDTFHKPGFKLHVLILQQLFCLVESSLLTEPLWDAATVPYQYPNNRMFVREYTIKLLSTSFPNMTATEVTQLVNGLFESRNDLSTFKNHIRDFLVQSKEFSAQDNKDLYAEEAALQRERERQRMLSIPGLIAPNEIQDEMLDS</sequence>
<evidence type="ECO:0000256" key="4">
    <source>
        <dbReference type="ARBA" id="ARBA00022448"/>
    </source>
</evidence>
<evidence type="ECO:0000256" key="2">
    <source>
        <dbReference type="ARBA" id="ARBA00004620"/>
    </source>
</evidence>
<evidence type="ECO:0000313" key="11">
    <source>
        <dbReference type="EMBL" id="KJB26770.1"/>
    </source>
</evidence>
<dbReference type="FunFam" id="1.25.10.10:FF:000022">
    <property type="entry name" value="protein EXPORTIN 1A"/>
    <property type="match status" value="1"/>
</dbReference>
<dbReference type="GO" id="GO:0005737">
    <property type="term" value="C:cytoplasm"/>
    <property type="evidence" value="ECO:0007669"/>
    <property type="project" value="TreeGrafter"/>
</dbReference>
<dbReference type="InterPro" id="IPR013598">
    <property type="entry name" value="Exportin-1/Importin-b-like"/>
</dbReference>
<dbReference type="InterPro" id="IPR011989">
    <property type="entry name" value="ARM-like"/>
</dbReference>
<dbReference type="Pfam" id="PF08389">
    <property type="entry name" value="Xpo1"/>
    <property type="match status" value="1"/>
</dbReference>
<accession>A0A0D2S672</accession>
<dbReference type="InterPro" id="IPR016024">
    <property type="entry name" value="ARM-type_fold"/>
</dbReference>
<dbReference type="AlphaFoldDB" id="A0A0D2S672"/>
<dbReference type="Pfam" id="PF18777">
    <property type="entry name" value="CRM1_repeat"/>
    <property type="match status" value="1"/>
</dbReference>
<dbReference type="GO" id="GO:0000055">
    <property type="term" value="P:ribosomal large subunit export from nucleus"/>
    <property type="evidence" value="ECO:0007669"/>
    <property type="project" value="TreeGrafter"/>
</dbReference>
<dbReference type="GO" id="GO:0000056">
    <property type="term" value="P:ribosomal small subunit export from nucleus"/>
    <property type="evidence" value="ECO:0007669"/>
    <property type="project" value="TreeGrafter"/>
</dbReference>
<dbReference type="InterPro" id="IPR001494">
    <property type="entry name" value="Importin-beta_N"/>
</dbReference>
<evidence type="ECO:0000256" key="9">
    <source>
        <dbReference type="ARBA" id="ARBA00023242"/>
    </source>
</evidence>
<keyword evidence="12" id="KW-1185">Reference proteome</keyword>
<comment type="subcellular location">
    <subcellularLocation>
        <location evidence="2">Nucleus membrane</location>
        <topology evidence="2">Peripheral membrane protein</topology>
        <orientation evidence="2">Nucleoplasmic side</orientation>
    </subcellularLocation>
    <subcellularLocation>
        <location evidence="1">Nucleus</location>
        <location evidence="1">Nuclear pore complex</location>
    </subcellularLocation>
</comment>
<evidence type="ECO:0000256" key="1">
    <source>
        <dbReference type="ARBA" id="ARBA00004567"/>
    </source>
</evidence>
<dbReference type="GO" id="GO:0031965">
    <property type="term" value="C:nuclear membrane"/>
    <property type="evidence" value="ECO:0007669"/>
    <property type="project" value="UniProtKB-SubCell"/>
</dbReference>